<keyword evidence="3" id="KW-1185">Reference proteome</keyword>
<protein>
    <submittedName>
        <fullName evidence="2">Uncharacterized protein</fullName>
    </submittedName>
</protein>
<dbReference type="EMBL" id="KL142376">
    <property type="protein sequence ID" value="KDR77650.1"/>
    <property type="molecule type" value="Genomic_DNA"/>
</dbReference>
<name>A0A067T383_GALM3</name>
<organism evidence="2 3">
    <name type="scientific">Galerina marginata (strain CBS 339.88)</name>
    <dbReference type="NCBI Taxonomy" id="685588"/>
    <lineage>
        <taxon>Eukaryota</taxon>
        <taxon>Fungi</taxon>
        <taxon>Dikarya</taxon>
        <taxon>Basidiomycota</taxon>
        <taxon>Agaricomycotina</taxon>
        <taxon>Agaricomycetes</taxon>
        <taxon>Agaricomycetidae</taxon>
        <taxon>Agaricales</taxon>
        <taxon>Agaricineae</taxon>
        <taxon>Strophariaceae</taxon>
        <taxon>Galerina</taxon>
    </lineage>
</organism>
<keyword evidence="1" id="KW-0732">Signal</keyword>
<proteinExistence type="predicted"/>
<dbReference type="Proteomes" id="UP000027222">
    <property type="component" value="Unassembled WGS sequence"/>
</dbReference>
<dbReference type="AlphaFoldDB" id="A0A067T383"/>
<evidence type="ECO:0000256" key="1">
    <source>
        <dbReference type="SAM" id="SignalP"/>
    </source>
</evidence>
<dbReference type="HOGENOM" id="CLU_1073805_0_0_1"/>
<reference evidence="3" key="1">
    <citation type="journal article" date="2014" name="Proc. Natl. Acad. Sci. U.S.A.">
        <title>Extensive sampling of basidiomycete genomes demonstrates inadequacy of the white-rot/brown-rot paradigm for wood decay fungi.</title>
        <authorList>
            <person name="Riley R."/>
            <person name="Salamov A.A."/>
            <person name="Brown D.W."/>
            <person name="Nagy L.G."/>
            <person name="Floudas D."/>
            <person name="Held B.W."/>
            <person name="Levasseur A."/>
            <person name="Lombard V."/>
            <person name="Morin E."/>
            <person name="Otillar R."/>
            <person name="Lindquist E.A."/>
            <person name="Sun H."/>
            <person name="LaButti K.M."/>
            <person name="Schmutz J."/>
            <person name="Jabbour D."/>
            <person name="Luo H."/>
            <person name="Baker S.E."/>
            <person name="Pisabarro A.G."/>
            <person name="Walton J.D."/>
            <person name="Blanchette R.A."/>
            <person name="Henrissat B."/>
            <person name="Martin F."/>
            <person name="Cullen D."/>
            <person name="Hibbett D.S."/>
            <person name="Grigoriev I.V."/>
        </authorList>
    </citation>
    <scope>NUCLEOTIDE SEQUENCE [LARGE SCALE GENOMIC DNA]</scope>
    <source>
        <strain evidence="3">CBS 339.88</strain>
    </source>
</reference>
<feature type="chain" id="PRO_5001646433" evidence="1">
    <location>
        <begin position="21"/>
        <end position="259"/>
    </location>
</feature>
<gene>
    <name evidence="2" type="ORF">GALMADRAFT_1326498</name>
</gene>
<evidence type="ECO:0000313" key="2">
    <source>
        <dbReference type="EMBL" id="KDR77650.1"/>
    </source>
</evidence>
<feature type="signal peptide" evidence="1">
    <location>
        <begin position="1"/>
        <end position="20"/>
    </location>
</feature>
<sequence>MRLSLLSILGLLMTFTSVFSQLANTTGISANLNLPSDPTGLFHFLSDVIAQKAPNTAVELKNASQAKGRAGAAKVTEQSQERQLEEIERVQLYRGAVCEPSISYVGWGVRLGLGAYGNNDGHFGWTELVVIGGAYFTSRDPQNAMTITIVRTPALAAKFGKKCDGRAGAADLNQNATTITVVQSPLLASSATSTIQLQLFYWLHHSEIPEKRSVTDGRNLFSTFSSYPRPDMYTRMPAGYSESDESGVRALTKARLRLR</sequence>
<evidence type="ECO:0000313" key="3">
    <source>
        <dbReference type="Proteomes" id="UP000027222"/>
    </source>
</evidence>
<accession>A0A067T383</accession>